<evidence type="ECO:0000313" key="3">
    <source>
        <dbReference type="EMBL" id="KFL30189.1"/>
    </source>
</evidence>
<reference evidence="3 4" key="1">
    <citation type="submission" date="2014-08" db="EMBL/GenBank/DDBJ databases">
        <authorList>
            <person name="Hassan Y.I."/>
            <person name="Lepp D."/>
            <person name="Zhou T."/>
        </authorList>
    </citation>
    <scope>NUCLEOTIDE SEQUENCE [LARGE SCALE GENOMIC DNA]</scope>
    <source>
        <strain evidence="3 4">IFO13584</strain>
    </source>
</reference>
<dbReference type="AlphaFoldDB" id="A0A087LZY6"/>
<dbReference type="EMBL" id="JQGC01000015">
    <property type="protein sequence ID" value="KFL30189.1"/>
    <property type="molecule type" value="Genomic_DNA"/>
</dbReference>
<dbReference type="STRING" id="46914.JP75_16505"/>
<comment type="caution">
    <text evidence="3">The sequence shown here is derived from an EMBL/GenBank/DDBJ whole genome shotgun (WGS) entry which is preliminary data.</text>
</comment>
<evidence type="ECO:0000256" key="2">
    <source>
        <dbReference type="PIRSR" id="PIRSR007531-2"/>
    </source>
</evidence>
<proteinExistence type="predicted"/>
<dbReference type="PIRSF" id="PIRSF007531">
    <property type="entry name" value="CPT"/>
    <property type="match status" value="1"/>
</dbReference>
<dbReference type="Gene3D" id="3.40.50.300">
    <property type="entry name" value="P-loop containing nucleotide triphosphate hydrolases"/>
    <property type="match status" value="1"/>
</dbReference>
<dbReference type="InterPro" id="IPR027417">
    <property type="entry name" value="P-loop_NTPase"/>
</dbReference>
<name>A0A087LZY6_9HYPH</name>
<feature type="active site" evidence="1">
    <location>
        <position position="44"/>
    </location>
</feature>
<evidence type="ECO:0000313" key="4">
    <source>
        <dbReference type="Proteomes" id="UP000028981"/>
    </source>
</evidence>
<dbReference type="RefSeq" id="WP_035084842.1">
    <property type="nucleotide sequence ID" value="NZ_JQGC01000015.1"/>
</dbReference>
<dbReference type="InterPro" id="IPR012853">
    <property type="entry name" value="CPT"/>
</dbReference>
<accession>A0A087LZY6</accession>
<dbReference type="GO" id="GO:0005524">
    <property type="term" value="F:ATP binding"/>
    <property type="evidence" value="ECO:0007669"/>
    <property type="project" value="InterPro"/>
</dbReference>
<evidence type="ECO:0008006" key="5">
    <source>
        <dbReference type="Google" id="ProtNLM"/>
    </source>
</evidence>
<sequence length="214" mass="22768">MSPDDATRLGRVVILNGAPRSGKSSLVRAIQSSVPGTWLNTGVDSFMATLPPALMPGIGLRPGGERPDLEPAVAKLYDLLFATVRLQAESGFDIVADLGMHEDYSAPLGILDRAASTLGPLGALLIGIDCDIDEIMRRRNADPQDGFYATGDIPPPPVLRWQDGVHRGKDYDLRLDMGRLTPEQGVTQIAALLADPPASPALSRRTANSFASSI</sequence>
<organism evidence="3 4">
    <name type="scientific">Devosia riboflavina</name>
    <dbReference type="NCBI Taxonomy" id="46914"/>
    <lineage>
        <taxon>Bacteria</taxon>
        <taxon>Pseudomonadati</taxon>
        <taxon>Pseudomonadota</taxon>
        <taxon>Alphaproteobacteria</taxon>
        <taxon>Hyphomicrobiales</taxon>
        <taxon>Devosiaceae</taxon>
        <taxon>Devosia</taxon>
    </lineage>
</organism>
<dbReference type="Pfam" id="PF07931">
    <property type="entry name" value="CPT"/>
    <property type="match status" value="1"/>
</dbReference>
<evidence type="ECO:0000256" key="1">
    <source>
        <dbReference type="PIRSR" id="PIRSR007531-1"/>
    </source>
</evidence>
<dbReference type="SUPFAM" id="SSF52540">
    <property type="entry name" value="P-loop containing nucleoside triphosphate hydrolases"/>
    <property type="match status" value="1"/>
</dbReference>
<dbReference type="Proteomes" id="UP000028981">
    <property type="component" value="Unassembled WGS sequence"/>
</dbReference>
<dbReference type="GO" id="GO:0016740">
    <property type="term" value="F:transferase activity"/>
    <property type="evidence" value="ECO:0007669"/>
    <property type="project" value="InterPro"/>
</dbReference>
<feature type="binding site" evidence="2">
    <location>
        <begin position="17"/>
        <end position="24"/>
    </location>
    <ligand>
        <name>ATP</name>
        <dbReference type="ChEBI" id="CHEBI:30616"/>
    </ligand>
</feature>
<keyword evidence="4" id="KW-1185">Reference proteome</keyword>
<protein>
    <recommendedName>
        <fullName evidence="5">Chloramphenicol phosphotransferase</fullName>
    </recommendedName>
</protein>
<dbReference type="OrthoDB" id="9811101at2"/>
<gene>
    <name evidence="3" type="ORF">JP75_16505</name>
</gene>